<comment type="subcellular location">
    <subcellularLocation>
        <location evidence="1">Membrane</location>
        <topology evidence="1">Multi-pass membrane protein</topology>
    </subcellularLocation>
</comment>
<evidence type="ECO:0000313" key="5">
    <source>
        <dbReference type="EMBL" id="KAK9513007.1"/>
    </source>
</evidence>
<evidence type="ECO:0000313" key="6">
    <source>
        <dbReference type="Proteomes" id="UP001461498"/>
    </source>
</evidence>
<keyword evidence="2" id="KW-0812">Transmembrane</keyword>
<evidence type="ECO:0000256" key="4">
    <source>
        <dbReference type="ARBA" id="ARBA00023136"/>
    </source>
</evidence>
<proteinExistence type="predicted"/>
<dbReference type="PANTHER" id="PTHR21706:SF15">
    <property type="entry name" value="TRANSMEMBRANE PROTEIN 65"/>
    <property type="match status" value="1"/>
</dbReference>
<dbReference type="InterPro" id="IPR019537">
    <property type="entry name" value="TMEM65"/>
</dbReference>
<keyword evidence="4" id="KW-0472">Membrane</keyword>
<organism evidence="5 6">
    <name type="scientific">Rhynocoris fuscipes</name>
    <dbReference type="NCBI Taxonomy" id="488301"/>
    <lineage>
        <taxon>Eukaryota</taxon>
        <taxon>Metazoa</taxon>
        <taxon>Ecdysozoa</taxon>
        <taxon>Arthropoda</taxon>
        <taxon>Hexapoda</taxon>
        <taxon>Insecta</taxon>
        <taxon>Pterygota</taxon>
        <taxon>Neoptera</taxon>
        <taxon>Paraneoptera</taxon>
        <taxon>Hemiptera</taxon>
        <taxon>Heteroptera</taxon>
        <taxon>Panheteroptera</taxon>
        <taxon>Cimicomorpha</taxon>
        <taxon>Reduviidae</taxon>
        <taxon>Harpactorinae</taxon>
        <taxon>Harpactorini</taxon>
        <taxon>Rhynocoris</taxon>
    </lineage>
</organism>
<evidence type="ECO:0000256" key="3">
    <source>
        <dbReference type="ARBA" id="ARBA00022989"/>
    </source>
</evidence>
<dbReference type="Pfam" id="PF10507">
    <property type="entry name" value="TMEM65"/>
    <property type="match status" value="1"/>
</dbReference>
<gene>
    <name evidence="5" type="ORF">O3M35_001298</name>
</gene>
<dbReference type="GO" id="GO:0016020">
    <property type="term" value="C:membrane"/>
    <property type="evidence" value="ECO:0007669"/>
    <property type="project" value="UniProtKB-SubCell"/>
</dbReference>
<dbReference type="AlphaFoldDB" id="A0AAW1DQN5"/>
<keyword evidence="3" id="KW-1133">Transmembrane helix</keyword>
<evidence type="ECO:0000256" key="1">
    <source>
        <dbReference type="ARBA" id="ARBA00004141"/>
    </source>
</evidence>
<dbReference type="Proteomes" id="UP001461498">
    <property type="component" value="Unassembled WGS sequence"/>
</dbReference>
<name>A0AAW1DQN5_9HEMI</name>
<protein>
    <submittedName>
        <fullName evidence="5">Uncharacterized protein</fullName>
    </submittedName>
</protein>
<sequence>MVISTMAAAALGNTLSDILGLGSAYYVEQLAAKVGVKPPALSPVQLDMPTSRFAANLVSKTRLLTLSLWFFTF</sequence>
<dbReference type="EMBL" id="JAPXFL010000001">
    <property type="protein sequence ID" value="KAK9513007.1"/>
    <property type="molecule type" value="Genomic_DNA"/>
</dbReference>
<reference evidence="5 6" key="1">
    <citation type="submission" date="2022-12" db="EMBL/GenBank/DDBJ databases">
        <title>Chromosome-level genome assembly of true bugs.</title>
        <authorList>
            <person name="Ma L."/>
            <person name="Li H."/>
        </authorList>
    </citation>
    <scope>NUCLEOTIDE SEQUENCE [LARGE SCALE GENOMIC DNA]</scope>
    <source>
        <strain evidence="5">Lab_2022b</strain>
    </source>
</reference>
<evidence type="ECO:0000256" key="2">
    <source>
        <dbReference type="ARBA" id="ARBA00022692"/>
    </source>
</evidence>
<dbReference type="GO" id="GO:0005739">
    <property type="term" value="C:mitochondrion"/>
    <property type="evidence" value="ECO:0007669"/>
    <property type="project" value="TreeGrafter"/>
</dbReference>
<dbReference type="PANTHER" id="PTHR21706">
    <property type="entry name" value="TRANSMEMBRANE PROTEIN 65"/>
    <property type="match status" value="1"/>
</dbReference>
<accession>A0AAW1DQN5</accession>
<keyword evidence="6" id="KW-1185">Reference proteome</keyword>
<comment type="caution">
    <text evidence="5">The sequence shown here is derived from an EMBL/GenBank/DDBJ whole genome shotgun (WGS) entry which is preliminary data.</text>
</comment>